<dbReference type="InterPro" id="IPR012349">
    <property type="entry name" value="Split_barrel_FMN-bd"/>
</dbReference>
<dbReference type="EMBL" id="WMJX01000005">
    <property type="protein sequence ID" value="MTG97292.1"/>
    <property type="molecule type" value="Genomic_DNA"/>
</dbReference>
<dbReference type="PANTHER" id="PTHR35176:SF6">
    <property type="entry name" value="HEME OXYGENASE HI_0854-RELATED"/>
    <property type="match status" value="1"/>
</dbReference>
<dbReference type="Pfam" id="PF01243">
    <property type="entry name" value="PNPOx_N"/>
    <property type="match status" value="1"/>
</dbReference>
<comment type="caution">
    <text evidence="3">The sequence shown here is derived from an EMBL/GenBank/DDBJ whole genome shotgun (WGS) entry which is preliminary data.</text>
</comment>
<evidence type="ECO:0000259" key="2">
    <source>
        <dbReference type="Pfam" id="PF01243"/>
    </source>
</evidence>
<dbReference type="Gene3D" id="2.30.110.10">
    <property type="entry name" value="Electron Transport, Fmn-binding Protein, Chain A"/>
    <property type="match status" value="1"/>
</dbReference>
<evidence type="ECO:0000313" key="3">
    <source>
        <dbReference type="EMBL" id="MTG97292.1"/>
    </source>
</evidence>
<dbReference type="AlphaFoldDB" id="A0A6I3LM96"/>
<dbReference type="Proteomes" id="UP000438760">
    <property type="component" value="Unassembled WGS sequence"/>
</dbReference>
<reference evidence="3 4" key="1">
    <citation type="submission" date="2019-11" db="EMBL/GenBank/DDBJ databases">
        <title>Genome of Strain BIT-d1.</title>
        <authorList>
            <person name="Yang Y."/>
        </authorList>
    </citation>
    <scope>NUCLEOTIDE SEQUENCE [LARGE SCALE GENOMIC DNA]</scope>
    <source>
        <strain evidence="3 4">BIT-d1</strain>
    </source>
</reference>
<keyword evidence="4" id="KW-1185">Reference proteome</keyword>
<evidence type="ECO:0000313" key="4">
    <source>
        <dbReference type="Proteomes" id="UP000438760"/>
    </source>
</evidence>
<dbReference type="OrthoDB" id="5345368at2"/>
<keyword evidence="1" id="KW-0560">Oxidoreductase</keyword>
<proteinExistence type="predicted"/>
<dbReference type="RefSeq" id="WP_155091341.1">
    <property type="nucleotide sequence ID" value="NZ_CP102754.1"/>
</dbReference>
<evidence type="ECO:0000256" key="1">
    <source>
        <dbReference type="ARBA" id="ARBA00023002"/>
    </source>
</evidence>
<dbReference type="GO" id="GO:0070967">
    <property type="term" value="F:coenzyme F420 binding"/>
    <property type="evidence" value="ECO:0007669"/>
    <property type="project" value="TreeGrafter"/>
</dbReference>
<dbReference type="InterPro" id="IPR052019">
    <property type="entry name" value="F420H2_bilvrd_red/Heme_oxyg"/>
</dbReference>
<dbReference type="GO" id="GO:0016627">
    <property type="term" value="F:oxidoreductase activity, acting on the CH-CH group of donors"/>
    <property type="evidence" value="ECO:0007669"/>
    <property type="project" value="TreeGrafter"/>
</dbReference>
<dbReference type="PIRSF" id="PIRSF004633">
    <property type="entry name" value="UCP_PLP_oxd"/>
    <property type="match status" value="1"/>
</dbReference>
<dbReference type="InterPro" id="IPR011576">
    <property type="entry name" value="Pyridox_Oxase_N"/>
</dbReference>
<dbReference type="SUPFAM" id="SSF50475">
    <property type="entry name" value="FMN-binding split barrel"/>
    <property type="match status" value="1"/>
</dbReference>
<gene>
    <name evidence="3" type="ORF">GJV76_03950</name>
</gene>
<sequence length="182" mass="20768">MRSSTINPDFDQHKVKPKAPKIEELVNSVKSVMLATINEDGTPLVSTAPYSRVGNEFQVLVSFMAKHTKNLRDRKTVSIMFVEDESTSKQLYARHRLTIDSEAVLVEKTNPLYDKAIQDLRTRHGKVVEVLDNLEDFIMFNFKVIKGSYVNGFGSAYFVDENLEVMEHRRGAHGQHNIDVKK</sequence>
<feature type="domain" description="Pyridoxamine 5'-phosphate oxidase N-terminal" evidence="2">
    <location>
        <begin position="20"/>
        <end position="149"/>
    </location>
</feature>
<name>A0A6I3LM96_9FLAO</name>
<accession>A0A6I3LM96</accession>
<dbReference type="GO" id="GO:0005829">
    <property type="term" value="C:cytosol"/>
    <property type="evidence" value="ECO:0007669"/>
    <property type="project" value="TreeGrafter"/>
</dbReference>
<dbReference type="InterPro" id="IPR014419">
    <property type="entry name" value="HutZ"/>
</dbReference>
<organism evidence="3 4">
    <name type="scientific">Myroides albus</name>
    <dbReference type="NCBI Taxonomy" id="2562892"/>
    <lineage>
        <taxon>Bacteria</taxon>
        <taxon>Pseudomonadati</taxon>
        <taxon>Bacteroidota</taxon>
        <taxon>Flavobacteriia</taxon>
        <taxon>Flavobacteriales</taxon>
        <taxon>Flavobacteriaceae</taxon>
        <taxon>Myroides</taxon>
    </lineage>
</organism>
<protein>
    <submittedName>
        <fullName evidence="3">Pyridoxamine 5'-phosphate oxidase</fullName>
    </submittedName>
</protein>
<dbReference type="PANTHER" id="PTHR35176">
    <property type="entry name" value="HEME OXYGENASE HI_0854-RELATED"/>
    <property type="match status" value="1"/>
</dbReference>